<name>A0A3B1DJS2_9ZZZZ</name>
<keyword evidence="1" id="KW-0472">Membrane</keyword>
<feature type="transmembrane region" description="Helical" evidence="1">
    <location>
        <begin position="21"/>
        <end position="42"/>
    </location>
</feature>
<accession>A0A3B1DJS2</accession>
<sequence>MIGKSIKQKKLSSNVTPSRSGAALVEMALVLPIFLMIIFGIIEFGRGMMVGQMVTNAAREGARLGVISGSTNVDVETKIKTFILESTGIANDDVNVTITITPDPNNTNPGNVLASSDTGDMIKVKVAVAANKATLLQPDFLAGKSIVGRAAMRHE</sequence>
<evidence type="ECO:0000313" key="3">
    <source>
        <dbReference type="EMBL" id="VAX40952.1"/>
    </source>
</evidence>
<gene>
    <name evidence="3" type="ORF">MNBD_PLANCTO02-860</name>
</gene>
<dbReference type="InterPro" id="IPR012495">
    <property type="entry name" value="TadE-like_dom"/>
</dbReference>
<protein>
    <submittedName>
        <fullName evidence="3">Similar to TadZ/CpaE, associated with Flp pilus assembly</fullName>
    </submittedName>
</protein>
<dbReference type="EMBL" id="UOGL01000498">
    <property type="protein sequence ID" value="VAX40952.1"/>
    <property type="molecule type" value="Genomic_DNA"/>
</dbReference>
<organism evidence="3">
    <name type="scientific">hydrothermal vent metagenome</name>
    <dbReference type="NCBI Taxonomy" id="652676"/>
    <lineage>
        <taxon>unclassified sequences</taxon>
        <taxon>metagenomes</taxon>
        <taxon>ecological metagenomes</taxon>
    </lineage>
</organism>
<feature type="domain" description="TadE-like" evidence="2">
    <location>
        <begin position="21"/>
        <end position="63"/>
    </location>
</feature>
<reference evidence="3" key="1">
    <citation type="submission" date="2018-06" db="EMBL/GenBank/DDBJ databases">
        <authorList>
            <person name="Zhirakovskaya E."/>
        </authorList>
    </citation>
    <scope>NUCLEOTIDE SEQUENCE</scope>
</reference>
<dbReference type="AlphaFoldDB" id="A0A3B1DJS2"/>
<proteinExistence type="predicted"/>
<dbReference type="Pfam" id="PF07811">
    <property type="entry name" value="TadE"/>
    <property type="match status" value="1"/>
</dbReference>
<evidence type="ECO:0000256" key="1">
    <source>
        <dbReference type="SAM" id="Phobius"/>
    </source>
</evidence>
<keyword evidence="1" id="KW-0812">Transmembrane</keyword>
<evidence type="ECO:0000259" key="2">
    <source>
        <dbReference type="Pfam" id="PF07811"/>
    </source>
</evidence>
<keyword evidence="1" id="KW-1133">Transmembrane helix</keyword>